<dbReference type="InterPro" id="IPR004358">
    <property type="entry name" value="Sig_transdc_His_kin-like_C"/>
</dbReference>
<organism evidence="9 10">
    <name type="scientific">Stappia sediminis</name>
    <dbReference type="NCBI Taxonomy" id="2692190"/>
    <lineage>
        <taxon>Bacteria</taxon>
        <taxon>Pseudomonadati</taxon>
        <taxon>Pseudomonadota</taxon>
        <taxon>Alphaproteobacteria</taxon>
        <taxon>Hyphomicrobiales</taxon>
        <taxon>Stappiaceae</taxon>
        <taxon>Stappia</taxon>
    </lineage>
</organism>
<dbReference type="EMBL" id="WUMV01000001">
    <property type="protein sequence ID" value="MXN63735.1"/>
    <property type="molecule type" value="Genomic_DNA"/>
</dbReference>
<dbReference type="Gene3D" id="1.10.287.130">
    <property type="match status" value="1"/>
</dbReference>
<keyword evidence="5" id="KW-0472">Membrane</keyword>
<name>A0A7X3S684_9HYPH</name>
<feature type="transmembrane region" description="Helical" evidence="5">
    <location>
        <begin position="20"/>
        <end position="42"/>
    </location>
</feature>
<dbReference type="NCBIfam" id="TIGR00229">
    <property type="entry name" value="sensory_box"/>
    <property type="match status" value="1"/>
</dbReference>
<dbReference type="Pfam" id="PF00512">
    <property type="entry name" value="HisKA"/>
    <property type="match status" value="1"/>
</dbReference>
<feature type="domain" description="PAS" evidence="8">
    <location>
        <begin position="343"/>
        <end position="413"/>
    </location>
</feature>
<dbReference type="PROSITE" id="PS50112">
    <property type="entry name" value="PAS"/>
    <property type="match status" value="3"/>
</dbReference>
<evidence type="ECO:0000313" key="9">
    <source>
        <dbReference type="EMBL" id="MXN63735.1"/>
    </source>
</evidence>
<evidence type="ECO:0000256" key="1">
    <source>
        <dbReference type="ARBA" id="ARBA00000085"/>
    </source>
</evidence>
<dbReference type="InterPro" id="IPR036097">
    <property type="entry name" value="HisK_dim/P_sf"/>
</dbReference>
<dbReference type="SUPFAM" id="SSF55874">
    <property type="entry name" value="ATPase domain of HSP90 chaperone/DNA topoisomerase II/histidine kinase"/>
    <property type="match status" value="1"/>
</dbReference>
<dbReference type="PROSITE" id="PS50110">
    <property type="entry name" value="RESPONSE_REGULATORY"/>
    <property type="match status" value="1"/>
</dbReference>
<dbReference type="GO" id="GO:0000155">
    <property type="term" value="F:phosphorelay sensor kinase activity"/>
    <property type="evidence" value="ECO:0007669"/>
    <property type="project" value="InterPro"/>
</dbReference>
<evidence type="ECO:0000259" key="8">
    <source>
        <dbReference type="PROSITE" id="PS50112"/>
    </source>
</evidence>
<feature type="domain" description="Response regulatory" evidence="7">
    <location>
        <begin position="730"/>
        <end position="846"/>
    </location>
</feature>
<evidence type="ECO:0000256" key="5">
    <source>
        <dbReference type="SAM" id="Phobius"/>
    </source>
</evidence>
<dbReference type="InterPro" id="IPR000014">
    <property type="entry name" value="PAS"/>
</dbReference>
<sequence>MSDNDAQPTQPVIDRTERTGNIGLLMLLALGLIAAAAAFALMNREQAEPYILVLLGVLAVVGVFSLFAGAIGLLRFSGRGSPSPIASAFLETFADGVTITDMDGRIIYANQAYATLTGAEIAADVRSVERVFSADPNAADALFRLSQAAREQRSAREEIRLPCALGQTEGEPHWYKVSVRPVKIALGADGRERECTTWQIADITRDRADQEMSFQELQRVINFLDHAPAGFFSCDTRGRLVYLNATLADWLGYDLAQFDAGEIDLSDFISGDGAELLRSIHGKAGEVKSETFDLDLVTRHGRGFPVRIIHRVPFGAEGVAGESRTLVLNRSPGEDISEELRASEVRFARFFNNTPIAIASIDRNGRVGKTNAPFLRLFGVSDTGPNGVTLLDLIAEGSRDALKEALDKAHDGQGEIPPVDVRLDDREDGRSATFYISAVRDGAEDGEVAIVYALETTAQRVLEAQFAQGQKMQAVGQLAGGVAHDFNNVLTAIIGFSDLLLASHRPSDPSFQDIMNIKQNANRAAGLVRQLLAFSRRQTLRPKELALDDVLADLSILLDRLLGEKVELKVVHGRDLWPVMADLNQLEQVIVNLAVNARDAMAGGGQVTIRTSNISEAESTSYDNTRGMPAAEYVLIEVSDTGHGMPPEVMEKIFEPFFSTKEVGKGTGLGLSTVYGIIKQTGGFIFCSSEVDKGTTFRIFLPRHVRKESDKPVEKPVEQQQLSDLTGSASILLVEDEEAVRAFAARALSSRGYTVHEASSGTEALEIMEETGGKVDIVVSDVVMPEMDGPTLLRELRKTQPDLKIIFVSGYAEEAFEKNLPENEKFTFLPKPFTLKQLATVVKEVLGS</sequence>
<dbReference type="SMART" id="SM00091">
    <property type="entry name" value="PAS"/>
    <property type="match status" value="3"/>
</dbReference>
<dbReference type="PANTHER" id="PTHR43065">
    <property type="entry name" value="SENSOR HISTIDINE KINASE"/>
    <property type="match status" value="1"/>
</dbReference>
<dbReference type="SUPFAM" id="SSF55785">
    <property type="entry name" value="PYP-like sensor domain (PAS domain)"/>
    <property type="match status" value="3"/>
</dbReference>
<dbReference type="CDD" id="cd00082">
    <property type="entry name" value="HisKA"/>
    <property type="match status" value="1"/>
</dbReference>
<dbReference type="Gene3D" id="3.30.565.10">
    <property type="entry name" value="Histidine kinase-like ATPase, C-terminal domain"/>
    <property type="match status" value="1"/>
</dbReference>
<dbReference type="AlphaFoldDB" id="A0A7X3S684"/>
<evidence type="ECO:0000313" key="10">
    <source>
        <dbReference type="Proteomes" id="UP000433101"/>
    </source>
</evidence>
<dbReference type="Pfam" id="PF13188">
    <property type="entry name" value="PAS_8"/>
    <property type="match status" value="2"/>
</dbReference>
<reference evidence="9 10" key="1">
    <citation type="submission" date="2019-12" db="EMBL/GenBank/DDBJ databases">
        <authorList>
            <person name="Li M."/>
        </authorList>
    </citation>
    <scope>NUCLEOTIDE SEQUENCE [LARGE SCALE GENOMIC DNA]</scope>
    <source>
        <strain evidence="9 10">GBMRC 2046</strain>
    </source>
</reference>
<comment type="catalytic activity">
    <reaction evidence="1">
        <text>ATP + protein L-histidine = ADP + protein N-phospho-L-histidine.</text>
        <dbReference type="EC" id="2.7.13.3"/>
    </reaction>
</comment>
<dbReference type="PANTHER" id="PTHR43065:SF42">
    <property type="entry name" value="TWO-COMPONENT SENSOR PPRA"/>
    <property type="match status" value="1"/>
</dbReference>
<dbReference type="PRINTS" id="PR00344">
    <property type="entry name" value="BCTRLSENSOR"/>
</dbReference>
<evidence type="ECO:0000256" key="2">
    <source>
        <dbReference type="ARBA" id="ARBA00012438"/>
    </source>
</evidence>
<evidence type="ECO:0000259" key="7">
    <source>
        <dbReference type="PROSITE" id="PS50110"/>
    </source>
</evidence>
<dbReference type="RefSeq" id="WP_160773970.1">
    <property type="nucleotide sequence ID" value="NZ_WUMV01000001.1"/>
</dbReference>
<keyword evidence="10" id="KW-1185">Reference proteome</keyword>
<dbReference type="InterPro" id="IPR003661">
    <property type="entry name" value="HisK_dim/P_dom"/>
</dbReference>
<dbReference type="SUPFAM" id="SSF47384">
    <property type="entry name" value="Homodimeric domain of signal transducing histidine kinase"/>
    <property type="match status" value="1"/>
</dbReference>
<evidence type="ECO:0000256" key="3">
    <source>
        <dbReference type="ARBA" id="ARBA00022553"/>
    </source>
</evidence>
<comment type="caution">
    <text evidence="9">The sequence shown here is derived from an EMBL/GenBank/DDBJ whole genome shotgun (WGS) entry which is preliminary data.</text>
</comment>
<feature type="transmembrane region" description="Helical" evidence="5">
    <location>
        <begin position="49"/>
        <end position="74"/>
    </location>
</feature>
<dbReference type="InterPro" id="IPR005467">
    <property type="entry name" value="His_kinase_dom"/>
</dbReference>
<evidence type="ECO:0000259" key="6">
    <source>
        <dbReference type="PROSITE" id="PS50109"/>
    </source>
</evidence>
<dbReference type="Pfam" id="PF08448">
    <property type="entry name" value="PAS_4"/>
    <property type="match status" value="1"/>
</dbReference>
<gene>
    <name evidence="9" type="ORF">GR183_02360</name>
</gene>
<evidence type="ECO:0000256" key="4">
    <source>
        <dbReference type="PROSITE-ProRule" id="PRU00169"/>
    </source>
</evidence>
<dbReference type="Pfam" id="PF02518">
    <property type="entry name" value="HATPase_c"/>
    <property type="match status" value="1"/>
</dbReference>
<dbReference type="CDD" id="cd00130">
    <property type="entry name" value="PAS"/>
    <property type="match status" value="3"/>
</dbReference>
<dbReference type="SMART" id="SM00448">
    <property type="entry name" value="REC"/>
    <property type="match status" value="1"/>
</dbReference>
<dbReference type="InterPro" id="IPR035965">
    <property type="entry name" value="PAS-like_dom_sf"/>
</dbReference>
<dbReference type="FunFam" id="1.10.287.130:FF:000037">
    <property type="entry name" value="Hybrid sensor histidine kinase/response regulator"/>
    <property type="match status" value="1"/>
</dbReference>
<dbReference type="Proteomes" id="UP000433101">
    <property type="component" value="Unassembled WGS sequence"/>
</dbReference>
<dbReference type="InterPro" id="IPR013656">
    <property type="entry name" value="PAS_4"/>
</dbReference>
<proteinExistence type="predicted"/>
<dbReference type="EC" id="2.7.13.3" evidence="2"/>
<feature type="modified residue" description="4-aspartylphosphate" evidence="4">
    <location>
        <position position="781"/>
    </location>
</feature>
<dbReference type="SMART" id="SM00388">
    <property type="entry name" value="HisKA"/>
    <property type="match status" value="1"/>
</dbReference>
<dbReference type="InterPro" id="IPR003594">
    <property type="entry name" value="HATPase_dom"/>
</dbReference>
<dbReference type="InterPro" id="IPR001789">
    <property type="entry name" value="Sig_transdc_resp-reg_receiver"/>
</dbReference>
<dbReference type="SUPFAM" id="SSF52172">
    <property type="entry name" value="CheY-like"/>
    <property type="match status" value="1"/>
</dbReference>
<dbReference type="NCBIfam" id="NF046020">
    <property type="entry name" value="HisKinCckABruc"/>
    <property type="match status" value="1"/>
</dbReference>
<dbReference type="Pfam" id="PF00072">
    <property type="entry name" value="Response_reg"/>
    <property type="match status" value="1"/>
</dbReference>
<accession>A0A7X3S684</accession>
<dbReference type="InterPro" id="IPR011006">
    <property type="entry name" value="CheY-like_superfamily"/>
</dbReference>
<dbReference type="InterPro" id="IPR036890">
    <property type="entry name" value="HATPase_C_sf"/>
</dbReference>
<dbReference type="Gene3D" id="3.40.50.2300">
    <property type="match status" value="1"/>
</dbReference>
<keyword evidence="3 4" id="KW-0597">Phosphoprotein</keyword>
<feature type="domain" description="PAS" evidence="8">
    <location>
        <begin position="216"/>
        <end position="253"/>
    </location>
</feature>
<dbReference type="PROSITE" id="PS50109">
    <property type="entry name" value="HIS_KIN"/>
    <property type="match status" value="1"/>
</dbReference>
<keyword evidence="5" id="KW-0812">Transmembrane</keyword>
<feature type="domain" description="PAS" evidence="8">
    <location>
        <begin position="90"/>
        <end position="118"/>
    </location>
</feature>
<dbReference type="SMART" id="SM00387">
    <property type="entry name" value="HATPase_c"/>
    <property type="match status" value="1"/>
</dbReference>
<keyword evidence="5" id="KW-1133">Transmembrane helix</keyword>
<dbReference type="Gene3D" id="3.30.450.20">
    <property type="entry name" value="PAS domain"/>
    <property type="match status" value="3"/>
</dbReference>
<protein>
    <recommendedName>
        <fullName evidence="2">histidine kinase</fullName>
        <ecNumber evidence="2">2.7.13.3</ecNumber>
    </recommendedName>
</protein>
<feature type="domain" description="Histidine kinase" evidence="6">
    <location>
        <begin position="481"/>
        <end position="705"/>
    </location>
</feature>